<accession>A0ACB5SX42</accession>
<gene>
    <name evidence="1" type="ORF">Amon02_000170900</name>
</gene>
<name>A0ACB5SX42_AMBMO</name>
<evidence type="ECO:0000313" key="1">
    <source>
        <dbReference type="EMBL" id="GME74262.1"/>
    </source>
</evidence>
<protein>
    <submittedName>
        <fullName evidence="1">Unnamed protein product</fullName>
    </submittedName>
</protein>
<proteinExistence type="predicted"/>
<comment type="caution">
    <text evidence="1">The sequence shown here is derived from an EMBL/GenBank/DDBJ whole genome shotgun (WGS) entry which is preliminary data.</text>
</comment>
<dbReference type="Proteomes" id="UP001165064">
    <property type="component" value="Unassembled WGS sequence"/>
</dbReference>
<evidence type="ECO:0000313" key="2">
    <source>
        <dbReference type="Proteomes" id="UP001165064"/>
    </source>
</evidence>
<organism evidence="1 2">
    <name type="scientific">Ambrosiozyma monospora</name>
    <name type="common">Yeast</name>
    <name type="synonym">Endomycopsis monosporus</name>
    <dbReference type="NCBI Taxonomy" id="43982"/>
    <lineage>
        <taxon>Eukaryota</taxon>
        <taxon>Fungi</taxon>
        <taxon>Dikarya</taxon>
        <taxon>Ascomycota</taxon>
        <taxon>Saccharomycotina</taxon>
        <taxon>Pichiomycetes</taxon>
        <taxon>Pichiales</taxon>
        <taxon>Pichiaceae</taxon>
        <taxon>Ambrosiozyma</taxon>
    </lineage>
</organism>
<dbReference type="EMBL" id="BSXS01000878">
    <property type="protein sequence ID" value="GME74262.1"/>
    <property type="molecule type" value="Genomic_DNA"/>
</dbReference>
<keyword evidence="2" id="KW-1185">Reference proteome</keyword>
<reference evidence="1" key="1">
    <citation type="submission" date="2023-04" db="EMBL/GenBank/DDBJ databases">
        <title>Ambrosiozyma monospora NBRC 10751.</title>
        <authorList>
            <person name="Ichikawa N."/>
            <person name="Sato H."/>
            <person name="Tonouchi N."/>
        </authorList>
    </citation>
    <scope>NUCLEOTIDE SEQUENCE</scope>
    <source>
        <strain evidence="1">NBRC 10751</strain>
    </source>
</reference>
<sequence length="515" mass="58851">MKRGPKRKNLPTIHPGVAIITNCSPSLLEGERNARVVSRDESLMSKGNNITLYDLVPVKTVYTMIDTFIDKSNVLETLGLTKKYLHCLLKNSQFFVVAGVLCLVCFIHPEYKEYLQNLYKYVHFQRIILRTDIKDKLEFLIGYFIESELAFRNLEFLNAESYLKDVASTVQVFNFHLMDDIHCETHSAKEKLVSVLLGKNVDKESIDMSLNEILCLIRNVYWTIVMTERYAGLGAGVVSQLRIETHNVGLPDSGLTISEPCSSLFDLNTDVFSLPIEYRQLSIFELKIILLNRVEESSVWFKKMDFVSKNNAVPALRNDIISKSMNYEAELDKYFECVTLLLDPSVLQSTEFVLQIKSLYIVAKCLIAEGVVQLLASIPEKTSFDQHIISSKTEHLLSDVLHLKEYFTVDITLKETFHIFIVYELLKLLACHSATVVGEEDAQLVDFTSQLVSIINKLAYEGENVFAKKALDEYNSTLQTKVLDSFFFYEGLSKLATNKFTLFDGFMYETNEDIF</sequence>